<proteinExistence type="predicted"/>
<name>A0A9N9NLW0_FUNMO</name>
<keyword evidence="2" id="KW-1185">Reference proteome</keyword>
<gene>
    <name evidence="1" type="ORF">FMOSSE_LOCUS16151</name>
</gene>
<comment type="caution">
    <text evidence="1">The sequence shown here is derived from an EMBL/GenBank/DDBJ whole genome shotgun (WGS) entry which is preliminary data.</text>
</comment>
<organism evidence="1 2">
    <name type="scientific">Funneliformis mosseae</name>
    <name type="common">Endomycorrhizal fungus</name>
    <name type="synonym">Glomus mosseae</name>
    <dbReference type="NCBI Taxonomy" id="27381"/>
    <lineage>
        <taxon>Eukaryota</taxon>
        <taxon>Fungi</taxon>
        <taxon>Fungi incertae sedis</taxon>
        <taxon>Mucoromycota</taxon>
        <taxon>Glomeromycotina</taxon>
        <taxon>Glomeromycetes</taxon>
        <taxon>Glomerales</taxon>
        <taxon>Glomeraceae</taxon>
        <taxon>Funneliformis</taxon>
    </lineage>
</organism>
<evidence type="ECO:0000313" key="1">
    <source>
        <dbReference type="EMBL" id="CAG8741028.1"/>
    </source>
</evidence>
<reference evidence="1" key="1">
    <citation type="submission" date="2021-06" db="EMBL/GenBank/DDBJ databases">
        <authorList>
            <person name="Kallberg Y."/>
            <person name="Tangrot J."/>
            <person name="Rosling A."/>
        </authorList>
    </citation>
    <scope>NUCLEOTIDE SEQUENCE</scope>
    <source>
        <strain evidence="1">87-6 pot B 2015</strain>
    </source>
</reference>
<dbReference type="AlphaFoldDB" id="A0A9N9NLW0"/>
<sequence>HNHDPPRPRIHQSSVRQSIVALSFNRKSFYCEATSELIPLLIFV</sequence>
<evidence type="ECO:0000313" key="2">
    <source>
        <dbReference type="Proteomes" id="UP000789375"/>
    </source>
</evidence>
<dbReference type="Proteomes" id="UP000789375">
    <property type="component" value="Unassembled WGS sequence"/>
</dbReference>
<feature type="non-terminal residue" evidence="1">
    <location>
        <position position="1"/>
    </location>
</feature>
<accession>A0A9N9NLW0</accession>
<dbReference type="EMBL" id="CAJVPP010020675">
    <property type="protein sequence ID" value="CAG8741028.1"/>
    <property type="molecule type" value="Genomic_DNA"/>
</dbReference>
<protein>
    <submittedName>
        <fullName evidence="1">8632_t:CDS:1</fullName>
    </submittedName>
</protein>